<evidence type="ECO:0000313" key="7">
    <source>
        <dbReference type="EMBL" id="HII47657.1"/>
    </source>
</evidence>
<evidence type="ECO:0000313" key="8">
    <source>
        <dbReference type="Proteomes" id="UP000651120"/>
    </source>
</evidence>
<accession>A0A832SZA2</accession>
<comment type="caution">
    <text evidence="7">The sequence shown here is derived from an EMBL/GenBank/DDBJ whole genome shotgun (WGS) entry which is preliminary data.</text>
</comment>
<evidence type="ECO:0000259" key="6">
    <source>
        <dbReference type="Pfam" id="PF00892"/>
    </source>
</evidence>
<organism evidence="7 8">
    <name type="scientific">Pyrobaculum aerophilum</name>
    <dbReference type="NCBI Taxonomy" id="13773"/>
    <lineage>
        <taxon>Archaea</taxon>
        <taxon>Thermoproteota</taxon>
        <taxon>Thermoprotei</taxon>
        <taxon>Thermoproteales</taxon>
        <taxon>Thermoproteaceae</taxon>
        <taxon>Pyrobaculum</taxon>
    </lineage>
</organism>
<dbReference type="AlphaFoldDB" id="A0A832SZA2"/>
<keyword evidence="4 5" id="KW-0472">Membrane</keyword>
<feature type="transmembrane region" description="Helical" evidence="5">
    <location>
        <begin position="64"/>
        <end position="83"/>
    </location>
</feature>
<keyword evidence="2 5" id="KW-0812">Transmembrane</keyword>
<feature type="transmembrane region" description="Helical" evidence="5">
    <location>
        <begin position="34"/>
        <end position="52"/>
    </location>
</feature>
<dbReference type="EMBL" id="DUJP01000032">
    <property type="protein sequence ID" value="HII47657.1"/>
    <property type="molecule type" value="Genomic_DNA"/>
</dbReference>
<feature type="transmembrane region" description="Helical" evidence="5">
    <location>
        <begin position="174"/>
        <end position="196"/>
    </location>
</feature>
<feature type="domain" description="EamA" evidence="6">
    <location>
        <begin position="143"/>
        <end position="276"/>
    </location>
</feature>
<feature type="domain" description="EamA" evidence="6">
    <location>
        <begin position="4"/>
        <end position="133"/>
    </location>
</feature>
<evidence type="ECO:0000256" key="4">
    <source>
        <dbReference type="ARBA" id="ARBA00023136"/>
    </source>
</evidence>
<dbReference type="RefSeq" id="WP_011007882.1">
    <property type="nucleotide sequence ID" value="NZ_DUJP01000032.1"/>
</dbReference>
<evidence type="ECO:0000256" key="2">
    <source>
        <dbReference type="ARBA" id="ARBA00022692"/>
    </source>
</evidence>
<evidence type="ECO:0000256" key="1">
    <source>
        <dbReference type="ARBA" id="ARBA00004141"/>
    </source>
</evidence>
<gene>
    <name evidence="7" type="ORF">HA333_09545</name>
</gene>
<dbReference type="InterPro" id="IPR050638">
    <property type="entry name" value="AA-Vitamin_Transporters"/>
</dbReference>
<feature type="transmembrane region" description="Helical" evidence="5">
    <location>
        <begin position="89"/>
        <end position="109"/>
    </location>
</feature>
<feature type="transmembrane region" description="Helical" evidence="5">
    <location>
        <begin position="116"/>
        <end position="137"/>
    </location>
</feature>
<feature type="transmembrane region" description="Helical" evidence="5">
    <location>
        <begin position="143"/>
        <end position="162"/>
    </location>
</feature>
<dbReference type="PANTHER" id="PTHR32322">
    <property type="entry name" value="INNER MEMBRANE TRANSPORTER"/>
    <property type="match status" value="1"/>
</dbReference>
<feature type="transmembrane region" description="Helical" evidence="5">
    <location>
        <begin position="259"/>
        <end position="276"/>
    </location>
</feature>
<dbReference type="InterPro" id="IPR000620">
    <property type="entry name" value="EamA_dom"/>
</dbReference>
<evidence type="ECO:0000256" key="3">
    <source>
        <dbReference type="ARBA" id="ARBA00022989"/>
    </source>
</evidence>
<dbReference type="SUPFAM" id="SSF103481">
    <property type="entry name" value="Multidrug resistance efflux transporter EmrE"/>
    <property type="match status" value="2"/>
</dbReference>
<dbReference type="InterPro" id="IPR037185">
    <property type="entry name" value="EmrE-like"/>
</dbReference>
<dbReference type="GeneID" id="1465648"/>
<evidence type="ECO:0000256" key="5">
    <source>
        <dbReference type="SAM" id="Phobius"/>
    </source>
</evidence>
<protein>
    <submittedName>
        <fullName evidence="7">DMT family transporter</fullName>
    </submittedName>
</protein>
<dbReference type="PANTHER" id="PTHR32322:SF2">
    <property type="entry name" value="EAMA DOMAIN-CONTAINING PROTEIN"/>
    <property type="match status" value="1"/>
</dbReference>
<name>A0A832SZA2_9CREN</name>
<sequence length="279" mass="29457">MKRLGLLLALFSVAAWSTNYLAGRYLAWRGVDPLALSVVRFALATPVIFALARFPKYRGSFKTLFLLGLLGVAGFNIFLYTSLNYISAAVASLFVVLASPLTQLLQLVIRRERPGTAAVAGSLLSVAGAYLILEPYIAVKSLLGPLLAVSATLSWSLYTVLVRQAYSLYAPAEAMAWISLFGLVAMTPAAPFAAYGQILSPLNAAVVIYVALVPGALAYTAWNMAVKQVGPRASAAVLPLMPVITAALSAALLGEYLSAQQLLGMAAAVAGVYLALRDK</sequence>
<dbReference type="GO" id="GO:0016020">
    <property type="term" value="C:membrane"/>
    <property type="evidence" value="ECO:0007669"/>
    <property type="project" value="UniProtKB-SubCell"/>
</dbReference>
<reference evidence="7" key="1">
    <citation type="journal article" date="2020" name="bioRxiv">
        <title>A rank-normalized archaeal taxonomy based on genome phylogeny resolves widespread incomplete and uneven classifications.</title>
        <authorList>
            <person name="Rinke C."/>
            <person name="Chuvochina M."/>
            <person name="Mussig A.J."/>
            <person name="Chaumeil P.-A."/>
            <person name="Waite D.W."/>
            <person name="Whitman W.B."/>
            <person name="Parks D.H."/>
            <person name="Hugenholtz P."/>
        </authorList>
    </citation>
    <scope>NUCLEOTIDE SEQUENCE</scope>
    <source>
        <strain evidence="7">UBA8839</strain>
    </source>
</reference>
<dbReference type="OMA" id="WSINAVV"/>
<comment type="subcellular location">
    <subcellularLocation>
        <location evidence="1">Membrane</location>
        <topology evidence="1">Multi-pass membrane protein</topology>
    </subcellularLocation>
</comment>
<proteinExistence type="predicted"/>
<keyword evidence="3 5" id="KW-1133">Transmembrane helix</keyword>
<dbReference type="Pfam" id="PF00892">
    <property type="entry name" value="EamA"/>
    <property type="match status" value="2"/>
</dbReference>
<feature type="transmembrane region" description="Helical" evidence="5">
    <location>
        <begin position="234"/>
        <end position="253"/>
    </location>
</feature>
<dbReference type="Proteomes" id="UP000651120">
    <property type="component" value="Unassembled WGS sequence"/>
</dbReference>
<feature type="transmembrane region" description="Helical" evidence="5">
    <location>
        <begin position="202"/>
        <end position="222"/>
    </location>
</feature>